<keyword evidence="2" id="KW-0472">Membrane</keyword>
<evidence type="ECO:0000313" key="4">
    <source>
        <dbReference type="EMBL" id="MBB5284118.1"/>
    </source>
</evidence>
<feature type="transmembrane region" description="Helical" evidence="2">
    <location>
        <begin position="65"/>
        <end position="84"/>
    </location>
</feature>
<dbReference type="InterPro" id="IPR010559">
    <property type="entry name" value="Sig_transdc_His_kin_internal"/>
</dbReference>
<dbReference type="GO" id="GO:0016020">
    <property type="term" value="C:membrane"/>
    <property type="evidence" value="ECO:0007669"/>
    <property type="project" value="InterPro"/>
</dbReference>
<sequence length="355" mass="41139">MRFKVAIRRPSFWQQWLLHALAVWVVLTLNDALTYGYEVQKNGPYIFNEDGSPYTPWERFVNHNYYQVVWLVVLVGTFLVEANYHVVFRRRPLRYFVGSALLTGVAFQVLLVWFNHWKLGLQPGGTLGPFVVLAVYSGAYALLRDAVQRRIQEAEQRMHRSEAELRALKEQVNPHFFFNTLNSIYGTALYEQAGRTAESIEQLASLMRYTLREAQQDYVPLAEELKFTEDYLRLQRLRLPERDAIRVDTQLHSDGKPALIAPLLLIPFIENAFKYGISMDQPCFVSLRLVIENGQLDFLLENSVLPSRAGQKGQGTGLLHTQKRLELLYPGRYQLTLTEDAEHYRVALRMQLQES</sequence>
<dbReference type="RefSeq" id="WP_184174080.1">
    <property type="nucleotide sequence ID" value="NZ_JACHGF010000003.1"/>
</dbReference>
<evidence type="ECO:0000256" key="2">
    <source>
        <dbReference type="SAM" id="Phobius"/>
    </source>
</evidence>
<comment type="caution">
    <text evidence="4">The sequence shown here is derived from an EMBL/GenBank/DDBJ whole genome shotgun (WGS) entry which is preliminary data.</text>
</comment>
<feature type="domain" description="Signal transduction histidine kinase internal region" evidence="3">
    <location>
        <begin position="163"/>
        <end position="242"/>
    </location>
</feature>
<dbReference type="Pfam" id="PF06580">
    <property type="entry name" value="His_kinase"/>
    <property type="match status" value="1"/>
</dbReference>
<evidence type="ECO:0000313" key="5">
    <source>
        <dbReference type="Proteomes" id="UP000557307"/>
    </source>
</evidence>
<feature type="transmembrane region" description="Helical" evidence="2">
    <location>
        <begin position="126"/>
        <end position="143"/>
    </location>
</feature>
<name>A0A840TVH5_9BACT</name>
<feature type="transmembrane region" description="Helical" evidence="2">
    <location>
        <begin position="96"/>
        <end position="114"/>
    </location>
</feature>
<evidence type="ECO:0000259" key="3">
    <source>
        <dbReference type="Pfam" id="PF06580"/>
    </source>
</evidence>
<organism evidence="4 5">
    <name type="scientific">Rhabdobacter roseus</name>
    <dbReference type="NCBI Taxonomy" id="1655419"/>
    <lineage>
        <taxon>Bacteria</taxon>
        <taxon>Pseudomonadati</taxon>
        <taxon>Bacteroidota</taxon>
        <taxon>Cytophagia</taxon>
        <taxon>Cytophagales</taxon>
        <taxon>Cytophagaceae</taxon>
        <taxon>Rhabdobacter</taxon>
    </lineage>
</organism>
<gene>
    <name evidence="4" type="ORF">HNQ92_002261</name>
</gene>
<keyword evidence="5" id="KW-1185">Reference proteome</keyword>
<feature type="coiled-coil region" evidence="1">
    <location>
        <begin position="144"/>
        <end position="171"/>
    </location>
</feature>
<protein>
    <recommendedName>
        <fullName evidence="3">Signal transduction histidine kinase internal region domain-containing protein</fullName>
    </recommendedName>
</protein>
<dbReference type="Proteomes" id="UP000557307">
    <property type="component" value="Unassembled WGS sequence"/>
</dbReference>
<dbReference type="InterPro" id="IPR050640">
    <property type="entry name" value="Bact_2-comp_sensor_kinase"/>
</dbReference>
<dbReference type="EMBL" id="JACHGF010000003">
    <property type="protein sequence ID" value="MBB5284118.1"/>
    <property type="molecule type" value="Genomic_DNA"/>
</dbReference>
<dbReference type="AlphaFoldDB" id="A0A840TVH5"/>
<accession>A0A840TVH5</accession>
<evidence type="ECO:0000256" key="1">
    <source>
        <dbReference type="SAM" id="Coils"/>
    </source>
</evidence>
<dbReference type="GO" id="GO:0000155">
    <property type="term" value="F:phosphorelay sensor kinase activity"/>
    <property type="evidence" value="ECO:0007669"/>
    <property type="project" value="InterPro"/>
</dbReference>
<dbReference type="PANTHER" id="PTHR34220">
    <property type="entry name" value="SENSOR HISTIDINE KINASE YPDA"/>
    <property type="match status" value="1"/>
</dbReference>
<dbReference type="PANTHER" id="PTHR34220:SF7">
    <property type="entry name" value="SENSOR HISTIDINE KINASE YPDA"/>
    <property type="match status" value="1"/>
</dbReference>
<keyword evidence="2" id="KW-0812">Transmembrane</keyword>
<reference evidence="4 5" key="1">
    <citation type="submission" date="2020-08" db="EMBL/GenBank/DDBJ databases">
        <title>Genomic Encyclopedia of Type Strains, Phase IV (KMG-IV): sequencing the most valuable type-strain genomes for metagenomic binning, comparative biology and taxonomic classification.</title>
        <authorList>
            <person name="Goeker M."/>
        </authorList>
    </citation>
    <scope>NUCLEOTIDE SEQUENCE [LARGE SCALE GENOMIC DNA]</scope>
    <source>
        <strain evidence="4 5">DSM 105074</strain>
    </source>
</reference>
<proteinExistence type="predicted"/>
<keyword evidence="2" id="KW-1133">Transmembrane helix</keyword>
<keyword evidence="1" id="KW-0175">Coiled coil</keyword>